<evidence type="ECO:0008006" key="7">
    <source>
        <dbReference type="Google" id="ProtNLM"/>
    </source>
</evidence>
<feature type="region of interest" description="Disordered" evidence="4">
    <location>
        <begin position="386"/>
        <end position="425"/>
    </location>
</feature>
<dbReference type="InterPro" id="IPR007476">
    <property type="entry name" value="RdgC"/>
</dbReference>
<comment type="subcellular location">
    <subcellularLocation>
        <location evidence="1">Cytoplasm</location>
        <location evidence="1">Nucleoid</location>
    </subcellularLocation>
</comment>
<dbReference type="Proteomes" id="UP000201646">
    <property type="component" value="Segment"/>
</dbReference>
<protein>
    <recommendedName>
        <fullName evidence="7">Recombination-associated protein RdgC</fullName>
    </recommendedName>
</protein>
<feature type="compositionally biased region" description="Acidic residues" evidence="4">
    <location>
        <begin position="404"/>
        <end position="425"/>
    </location>
</feature>
<gene>
    <name evidence="5" type="ORF">ADP64_000063</name>
</gene>
<evidence type="ECO:0000256" key="2">
    <source>
        <dbReference type="ARBA" id="ARBA00022490"/>
    </source>
</evidence>
<keyword evidence="3" id="KW-0233">DNA recombination</keyword>
<dbReference type="Pfam" id="PF04381">
    <property type="entry name" value="RdgC"/>
    <property type="match status" value="1"/>
</dbReference>
<proteinExistence type="predicted"/>
<evidence type="ECO:0000256" key="4">
    <source>
        <dbReference type="SAM" id="MobiDB-lite"/>
    </source>
</evidence>
<organism evidence="5 6">
    <name type="scientific">Achromobacter phage phiAxp-2</name>
    <dbReference type="NCBI Taxonomy" id="1664246"/>
    <lineage>
        <taxon>Viruses</taxon>
        <taxon>Duplodnaviria</taxon>
        <taxon>Heunggongvirae</taxon>
        <taxon>Uroviricota</taxon>
        <taxon>Caudoviricetes</taxon>
        <taxon>Casjensviridae</taxon>
        <taxon>Fengtaivirus</taxon>
        <taxon>Fengtaivirus Axp2</taxon>
    </lineage>
</organism>
<dbReference type="GeneID" id="26798946"/>
<dbReference type="GO" id="GO:0006310">
    <property type="term" value="P:DNA recombination"/>
    <property type="evidence" value="ECO:0007669"/>
    <property type="project" value="UniProtKB-KW"/>
</dbReference>
<keyword evidence="6" id="KW-1185">Reference proteome</keyword>
<evidence type="ECO:0000313" key="6">
    <source>
        <dbReference type="Proteomes" id="UP000201646"/>
    </source>
</evidence>
<accession>A0A0K2FHH2</accession>
<dbReference type="PANTHER" id="PTHR38103:SF1">
    <property type="entry name" value="RECOMBINATION-ASSOCIATED PROTEIN RDGC"/>
    <property type="match status" value="1"/>
</dbReference>
<dbReference type="GO" id="GO:0000018">
    <property type="term" value="P:regulation of DNA recombination"/>
    <property type="evidence" value="ECO:0007669"/>
    <property type="project" value="TreeGrafter"/>
</dbReference>
<dbReference type="KEGG" id="vg:26798946"/>
<evidence type="ECO:0000256" key="3">
    <source>
        <dbReference type="ARBA" id="ARBA00023172"/>
    </source>
</evidence>
<dbReference type="RefSeq" id="YP_009226481.1">
    <property type="nucleotide sequence ID" value="NC_029106.1"/>
</dbReference>
<dbReference type="PANTHER" id="PTHR38103">
    <property type="entry name" value="RECOMBINATION-ASSOCIATED PROTEIN RDGC"/>
    <property type="match status" value="1"/>
</dbReference>
<keyword evidence="2" id="KW-0963">Cytoplasm</keyword>
<sequence>MKQFKTLIPFRHNIHNLVEAVAGKTKFLDALETSVAAFPIRDPAAGSWNSIGFLGNEAGDMLYANESAVLLMVSIRERILPGPVIKAEVKRRAQRLEDRQGRKCNRKELAQLRDDAEAHLLPKSHIKETFIPVILRQKWVMVCTSSHKRAEEVVSLLCMAIGESGIFAVETVQDPAKWMTDVAVNGESEDGGFWPGESINLVGHDEAKGTVSFRNENVTSDRVTGLLTNEGYTATRMQVCTEDMRFTLSSNLAITGIKFNDTFMEEHTHADKDDVKAVFDSNLTMVALAYHELLRQLVTDMGGLREPDAAVKEDLEQVAETARKVAEDMRTIAADAGLTLNKEGFVGRKLTFWQDTDSGEVFVVRSSRPEPDADVAVQITLETFELEGGDVTPEDAAWARGEGPFEDGEPNNDIDQDDEDDDGEL</sequence>
<dbReference type="EMBL" id="KT321316">
    <property type="protein sequence ID" value="ALA45407.1"/>
    <property type="molecule type" value="Genomic_DNA"/>
</dbReference>
<name>A0A0K2FHH2_9CAUD</name>
<dbReference type="GO" id="GO:0003690">
    <property type="term" value="F:double-stranded DNA binding"/>
    <property type="evidence" value="ECO:0007669"/>
    <property type="project" value="TreeGrafter"/>
</dbReference>
<dbReference type="GO" id="GO:0009295">
    <property type="term" value="C:nucleoid"/>
    <property type="evidence" value="ECO:0007669"/>
    <property type="project" value="UniProtKB-SubCell"/>
</dbReference>
<evidence type="ECO:0000313" key="5">
    <source>
        <dbReference type="EMBL" id="ALA45407.1"/>
    </source>
</evidence>
<evidence type="ECO:0000256" key="1">
    <source>
        <dbReference type="ARBA" id="ARBA00004453"/>
    </source>
</evidence>
<reference evidence="5" key="1">
    <citation type="submission" date="2015-09" db="EMBL/GenBank/DDBJ databases">
        <authorList>
            <person name="Zhao X."/>
        </authorList>
    </citation>
    <scope>NUCLEOTIDE SEQUENCE</scope>
</reference>